<keyword evidence="3" id="KW-1185">Reference proteome</keyword>
<dbReference type="HOGENOM" id="CLU_000445_44_2_9"/>
<name>M1ZFE1_9FIRM</name>
<dbReference type="InterPro" id="IPR050325">
    <property type="entry name" value="Prot/Nucl_acid_deglycase"/>
</dbReference>
<gene>
    <name evidence="2" type="ORF">CUESP1_2961</name>
</gene>
<dbReference type="Gene3D" id="3.40.50.880">
    <property type="match status" value="1"/>
</dbReference>
<dbReference type="RefSeq" id="WP_005587312.1">
    <property type="nucleotide sequence ID" value="NZ_LT669839.1"/>
</dbReference>
<dbReference type="NCBIfam" id="TIGR01383">
    <property type="entry name" value="not_thiJ"/>
    <property type="match status" value="1"/>
</dbReference>
<protein>
    <submittedName>
        <fullName evidence="2">DJ-1 family protein</fullName>
    </submittedName>
</protein>
<organism evidence="2 3">
    <name type="scientific">[Clostridium] ultunense Esp</name>
    <dbReference type="NCBI Taxonomy" id="1288971"/>
    <lineage>
        <taxon>Bacteria</taxon>
        <taxon>Bacillati</taxon>
        <taxon>Bacillota</taxon>
        <taxon>Tissierellia</taxon>
        <taxon>Tissierellales</taxon>
        <taxon>Tepidimicrobiaceae</taxon>
        <taxon>Schnuerera</taxon>
    </lineage>
</organism>
<dbReference type="CDD" id="cd03135">
    <property type="entry name" value="GATase1_DJ-1"/>
    <property type="match status" value="1"/>
</dbReference>
<dbReference type="OrthoDB" id="9800516at2"/>
<dbReference type="AlphaFoldDB" id="M1ZFE1"/>
<dbReference type="PANTHER" id="PTHR48094:SF12">
    <property type="entry name" value="PARKINSON DISEASE PROTEIN 7 HOMOLOG"/>
    <property type="match status" value="1"/>
</dbReference>
<dbReference type="Pfam" id="PF01965">
    <property type="entry name" value="DJ-1_PfpI"/>
    <property type="match status" value="1"/>
</dbReference>
<accession>M1ZFE1</accession>
<dbReference type="EMBL" id="LT669839">
    <property type="protein sequence ID" value="SHD78289.1"/>
    <property type="molecule type" value="Genomic_DNA"/>
</dbReference>
<dbReference type="InterPro" id="IPR029062">
    <property type="entry name" value="Class_I_gatase-like"/>
</dbReference>
<dbReference type="SUPFAM" id="SSF52317">
    <property type="entry name" value="Class I glutamine amidotransferase-like"/>
    <property type="match status" value="1"/>
</dbReference>
<dbReference type="GO" id="GO:0005737">
    <property type="term" value="C:cytoplasm"/>
    <property type="evidence" value="ECO:0007669"/>
    <property type="project" value="TreeGrafter"/>
</dbReference>
<dbReference type="InterPro" id="IPR006287">
    <property type="entry name" value="DJ-1"/>
</dbReference>
<reference evidence="2 3" key="1">
    <citation type="submission" date="2016-11" db="EMBL/GenBank/DDBJ databases">
        <authorList>
            <person name="Manzoor S."/>
        </authorList>
    </citation>
    <scope>NUCLEOTIDE SEQUENCE [LARGE SCALE GENOMIC DNA]</scope>
    <source>
        <strain evidence="2">Clostridium ultunense strain Esp</strain>
    </source>
</reference>
<dbReference type="InterPro" id="IPR002818">
    <property type="entry name" value="DJ-1/PfpI"/>
</dbReference>
<evidence type="ECO:0000259" key="1">
    <source>
        <dbReference type="Pfam" id="PF01965"/>
    </source>
</evidence>
<dbReference type="Proteomes" id="UP000245423">
    <property type="component" value="Chromosome 1"/>
</dbReference>
<evidence type="ECO:0000313" key="2">
    <source>
        <dbReference type="EMBL" id="SHD78289.1"/>
    </source>
</evidence>
<proteinExistence type="predicted"/>
<evidence type="ECO:0000313" key="3">
    <source>
        <dbReference type="Proteomes" id="UP000245423"/>
    </source>
</evidence>
<dbReference type="PANTHER" id="PTHR48094">
    <property type="entry name" value="PROTEIN/NUCLEIC ACID DEGLYCASE DJ-1-RELATED"/>
    <property type="match status" value="1"/>
</dbReference>
<sequence>MKKVLLLLAEGFEEVEALTTVDYLRRMDIIVDTCSIGEKRIQGAHRIIVEADKQIDEIDSIKNYDGLVIPGGLPGATNLRDNGRVIQLVQEFNEEKKLIAAICAGPIVLQKAGIITGKGVTSYPGFDKDLKESKYSEDLVVQDGNIITARGPAVAVYFALKLVENLVGKEKEQELRKDILLDMVEENISK</sequence>
<feature type="domain" description="DJ-1/PfpI" evidence="1">
    <location>
        <begin position="2"/>
        <end position="164"/>
    </location>
</feature>